<sequence>MASAMDRSLDDIIASKPRKSFNRKFVPKKSSGSRITKANHASSSKLKTSFNTSKKVAPVSLQSSLSTLDASYATKCVVYGLPKDIKQDSIKEFFQSQIGAVQTVALSYNEKGQSKGIATIIFKNSSSAQKAVEKYNGAPLDNGASKLKIELILDPSKKPLSARIQPNAPTKPASNITKKNLPLKSKNSNSNYNGNNNNNNNNNKLKSKGKPRTKKPKKTLEDLDQEMTDYFSTKD</sequence>
<dbReference type="InterPro" id="IPR012677">
    <property type="entry name" value="Nucleotide-bd_a/b_plait_sf"/>
</dbReference>
<dbReference type="RefSeq" id="XP_020047445.1">
    <property type="nucleotide sequence ID" value="XM_020189084.1"/>
</dbReference>
<dbReference type="EMBL" id="KV454480">
    <property type="protein sequence ID" value="ODV61138.1"/>
    <property type="molecule type" value="Genomic_DNA"/>
</dbReference>
<feature type="region of interest" description="Disordered" evidence="3">
    <location>
        <begin position="160"/>
        <end position="235"/>
    </location>
</feature>
<dbReference type="AlphaFoldDB" id="A0A1D2VHK9"/>
<dbReference type="SMART" id="SM00360">
    <property type="entry name" value="RRM"/>
    <property type="match status" value="1"/>
</dbReference>
<dbReference type="InParanoid" id="A0A1D2VHK9"/>
<feature type="compositionally biased region" description="Polar residues" evidence="3">
    <location>
        <begin position="30"/>
        <end position="47"/>
    </location>
</feature>
<evidence type="ECO:0000259" key="4">
    <source>
        <dbReference type="PROSITE" id="PS50102"/>
    </source>
</evidence>
<dbReference type="PANTHER" id="PTHR19965:SF35">
    <property type="entry name" value="RNA ANNEALING PROTEIN YRA1"/>
    <property type="match status" value="1"/>
</dbReference>
<keyword evidence="6" id="KW-1185">Reference proteome</keyword>
<dbReference type="InterPro" id="IPR000504">
    <property type="entry name" value="RRM_dom"/>
</dbReference>
<proteinExistence type="predicted"/>
<evidence type="ECO:0000256" key="3">
    <source>
        <dbReference type="SAM" id="MobiDB-lite"/>
    </source>
</evidence>
<protein>
    <recommendedName>
        <fullName evidence="4">RRM domain-containing protein</fullName>
    </recommendedName>
</protein>
<dbReference type="GeneID" id="30962720"/>
<dbReference type="Proteomes" id="UP000095038">
    <property type="component" value="Unassembled WGS sequence"/>
</dbReference>
<gene>
    <name evidence="5" type="ORF">ASCRUDRAFT_13510</name>
</gene>
<keyword evidence="1 2" id="KW-0694">RNA-binding</keyword>
<dbReference type="SUPFAM" id="SSF54928">
    <property type="entry name" value="RNA-binding domain, RBD"/>
    <property type="match status" value="1"/>
</dbReference>
<evidence type="ECO:0000256" key="1">
    <source>
        <dbReference type="ARBA" id="ARBA00022884"/>
    </source>
</evidence>
<evidence type="ECO:0000313" key="5">
    <source>
        <dbReference type="EMBL" id="ODV61138.1"/>
    </source>
</evidence>
<dbReference type="InterPro" id="IPR051229">
    <property type="entry name" value="ALYREF_mRNA_export"/>
</dbReference>
<dbReference type="GO" id="GO:0005634">
    <property type="term" value="C:nucleus"/>
    <property type="evidence" value="ECO:0007669"/>
    <property type="project" value="TreeGrafter"/>
</dbReference>
<name>A0A1D2VHK9_9ASCO</name>
<evidence type="ECO:0000256" key="2">
    <source>
        <dbReference type="PROSITE-ProRule" id="PRU00176"/>
    </source>
</evidence>
<evidence type="ECO:0000313" key="6">
    <source>
        <dbReference type="Proteomes" id="UP000095038"/>
    </source>
</evidence>
<dbReference type="FunCoup" id="A0A1D2VHK9">
    <property type="interactions" value="1088"/>
</dbReference>
<dbReference type="Pfam" id="PF00076">
    <property type="entry name" value="RRM_1"/>
    <property type="match status" value="1"/>
</dbReference>
<dbReference type="GO" id="GO:0003729">
    <property type="term" value="F:mRNA binding"/>
    <property type="evidence" value="ECO:0007669"/>
    <property type="project" value="TreeGrafter"/>
</dbReference>
<feature type="region of interest" description="Disordered" evidence="3">
    <location>
        <begin position="23"/>
        <end position="47"/>
    </location>
</feature>
<feature type="domain" description="RRM" evidence="4">
    <location>
        <begin position="74"/>
        <end position="154"/>
    </location>
</feature>
<dbReference type="Gene3D" id="3.30.70.330">
    <property type="match status" value="1"/>
</dbReference>
<dbReference type="OrthoDB" id="346839at2759"/>
<reference evidence="6" key="1">
    <citation type="submission" date="2016-05" db="EMBL/GenBank/DDBJ databases">
        <title>Comparative genomics of biotechnologically important yeasts.</title>
        <authorList>
            <consortium name="DOE Joint Genome Institute"/>
            <person name="Riley R."/>
            <person name="Haridas S."/>
            <person name="Wolfe K.H."/>
            <person name="Lopes M.R."/>
            <person name="Hittinger C.T."/>
            <person name="Goker M."/>
            <person name="Salamov A."/>
            <person name="Wisecaver J."/>
            <person name="Long T.M."/>
            <person name="Aerts A.L."/>
            <person name="Barry K."/>
            <person name="Choi C."/>
            <person name="Clum A."/>
            <person name="Coughlan A.Y."/>
            <person name="Deshpande S."/>
            <person name="Douglass A.P."/>
            <person name="Hanson S.J."/>
            <person name="Klenk H.-P."/>
            <person name="Labutti K."/>
            <person name="Lapidus A."/>
            <person name="Lindquist E."/>
            <person name="Lipzen A."/>
            <person name="Meier-Kolthoff J.P."/>
            <person name="Ohm R.A."/>
            <person name="Otillar R.P."/>
            <person name="Pangilinan J."/>
            <person name="Peng Y."/>
            <person name="Rokas A."/>
            <person name="Rosa C.A."/>
            <person name="Scheuner C."/>
            <person name="Sibirny A.A."/>
            <person name="Slot J.C."/>
            <person name="Stielow J.B."/>
            <person name="Sun H."/>
            <person name="Kurtzman C.P."/>
            <person name="Blackwell M."/>
            <person name="Grigoriev I.V."/>
            <person name="Jeffries T.W."/>
        </authorList>
    </citation>
    <scope>NUCLEOTIDE SEQUENCE [LARGE SCALE GENOMIC DNA]</scope>
    <source>
        <strain evidence="6">DSM 1968</strain>
    </source>
</reference>
<dbReference type="PROSITE" id="PS50102">
    <property type="entry name" value="RRM"/>
    <property type="match status" value="1"/>
</dbReference>
<dbReference type="InterPro" id="IPR035979">
    <property type="entry name" value="RBD_domain_sf"/>
</dbReference>
<organism evidence="5 6">
    <name type="scientific">Ascoidea rubescens DSM 1968</name>
    <dbReference type="NCBI Taxonomy" id="1344418"/>
    <lineage>
        <taxon>Eukaryota</taxon>
        <taxon>Fungi</taxon>
        <taxon>Dikarya</taxon>
        <taxon>Ascomycota</taxon>
        <taxon>Saccharomycotina</taxon>
        <taxon>Saccharomycetes</taxon>
        <taxon>Ascoideaceae</taxon>
        <taxon>Ascoidea</taxon>
    </lineage>
</organism>
<feature type="compositionally biased region" description="Basic residues" evidence="3">
    <location>
        <begin position="205"/>
        <end position="217"/>
    </location>
</feature>
<accession>A0A1D2VHK9</accession>
<feature type="compositionally biased region" description="Low complexity" evidence="3">
    <location>
        <begin position="178"/>
        <end position="204"/>
    </location>
</feature>
<dbReference type="PANTHER" id="PTHR19965">
    <property type="entry name" value="RNA AND EXPORT FACTOR BINDING PROTEIN"/>
    <property type="match status" value="1"/>
</dbReference>
<dbReference type="STRING" id="1344418.A0A1D2VHK9"/>